<organism evidence="1 2">
    <name type="scientific">Solanum commersonii</name>
    <name type="common">Commerson's wild potato</name>
    <name type="synonym">Commerson's nightshade</name>
    <dbReference type="NCBI Taxonomy" id="4109"/>
    <lineage>
        <taxon>Eukaryota</taxon>
        <taxon>Viridiplantae</taxon>
        <taxon>Streptophyta</taxon>
        <taxon>Embryophyta</taxon>
        <taxon>Tracheophyta</taxon>
        <taxon>Spermatophyta</taxon>
        <taxon>Magnoliopsida</taxon>
        <taxon>eudicotyledons</taxon>
        <taxon>Gunneridae</taxon>
        <taxon>Pentapetalae</taxon>
        <taxon>asterids</taxon>
        <taxon>lamiids</taxon>
        <taxon>Solanales</taxon>
        <taxon>Solanaceae</taxon>
        <taxon>Solanoideae</taxon>
        <taxon>Solaneae</taxon>
        <taxon>Solanum</taxon>
    </lineage>
</organism>
<sequence length="163" mass="18047">MIPFGLTLVKILGFDAWIKISRVLLDFPNDFKSRRSDETCNELLCRKSLPASLVIPRSLSASAMTPRSLPVSFIVPRYMSTNVKTDGKSFRLLMIIVGQPPVDSCPWYWCMISPEGSYRGGFHLVNCEHHQGGGVDGFRDFWGAQEGGTGSNRGSDSCFYASS</sequence>
<evidence type="ECO:0000313" key="2">
    <source>
        <dbReference type="Proteomes" id="UP000824120"/>
    </source>
</evidence>
<dbReference type="AlphaFoldDB" id="A0A9J5ZD24"/>
<accession>A0A9J5ZD24</accession>
<gene>
    <name evidence="1" type="ORF">H5410_021112</name>
</gene>
<evidence type="ECO:0000313" key="1">
    <source>
        <dbReference type="EMBL" id="KAG5609831.1"/>
    </source>
</evidence>
<name>A0A9J5ZD24_SOLCO</name>
<proteinExistence type="predicted"/>
<reference evidence="1 2" key="1">
    <citation type="submission" date="2020-09" db="EMBL/GenBank/DDBJ databases">
        <title>De no assembly of potato wild relative species, Solanum commersonii.</title>
        <authorList>
            <person name="Cho K."/>
        </authorList>
    </citation>
    <scope>NUCLEOTIDE SEQUENCE [LARGE SCALE GENOMIC DNA]</scope>
    <source>
        <strain evidence="1">LZ3.2</strain>
        <tissue evidence="1">Leaf</tissue>
    </source>
</reference>
<protein>
    <submittedName>
        <fullName evidence="1">Uncharacterized protein</fullName>
    </submittedName>
</protein>
<dbReference type="EMBL" id="JACXVP010000004">
    <property type="protein sequence ID" value="KAG5609831.1"/>
    <property type="molecule type" value="Genomic_DNA"/>
</dbReference>
<keyword evidence="2" id="KW-1185">Reference proteome</keyword>
<dbReference type="Proteomes" id="UP000824120">
    <property type="component" value="Chromosome 4"/>
</dbReference>
<comment type="caution">
    <text evidence="1">The sequence shown here is derived from an EMBL/GenBank/DDBJ whole genome shotgun (WGS) entry which is preliminary data.</text>
</comment>